<name>A0ABQ9TKU0_SAGOE</name>
<protein>
    <submittedName>
        <fullName evidence="2">Uncharacterized protein</fullName>
    </submittedName>
</protein>
<evidence type="ECO:0000313" key="3">
    <source>
        <dbReference type="Proteomes" id="UP001266305"/>
    </source>
</evidence>
<evidence type="ECO:0000313" key="2">
    <source>
        <dbReference type="EMBL" id="KAK2085383.1"/>
    </source>
</evidence>
<accession>A0ABQ9TKU0</accession>
<evidence type="ECO:0000256" key="1">
    <source>
        <dbReference type="SAM" id="MobiDB-lite"/>
    </source>
</evidence>
<dbReference type="EMBL" id="JASSZA010000021">
    <property type="protein sequence ID" value="KAK2085383.1"/>
    <property type="molecule type" value="Genomic_DNA"/>
</dbReference>
<sequence>QQGSQVMNDLSGKEDTFKAHKTAHSLATFRIYACMITPWRRAAVSAALNMARLVVSNLCRGRKRCGPGCPIYARAAATWATQGRAPEQQGGAGFPSGKPAGPPVQLPAKPNAAASDSSSRKLCPTQLRLLSASHNQILTPPS</sequence>
<reference evidence="2 3" key="1">
    <citation type="submission" date="2023-05" db="EMBL/GenBank/DDBJ databases">
        <title>B98-5 Cell Line De Novo Hybrid Assembly: An Optical Mapping Approach.</title>
        <authorList>
            <person name="Kananen K."/>
            <person name="Auerbach J.A."/>
            <person name="Kautto E."/>
            <person name="Blachly J.S."/>
        </authorList>
    </citation>
    <scope>NUCLEOTIDE SEQUENCE [LARGE SCALE GENOMIC DNA]</scope>
    <source>
        <strain evidence="2">B95-8</strain>
        <tissue evidence="2">Cell line</tissue>
    </source>
</reference>
<feature type="region of interest" description="Disordered" evidence="1">
    <location>
        <begin position="82"/>
        <end position="120"/>
    </location>
</feature>
<gene>
    <name evidence="2" type="ORF">P7K49_036683</name>
</gene>
<dbReference type="Proteomes" id="UP001266305">
    <property type="component" value="Unassembled WGS sequence"/>
</dbReference>
<keyword evidence="3" id="KW-1185">Reference proteome</keyword>
<comment type="caution">
    <text evidence="2">The sequence shown here is derived from an EMBL/GenBank/DDBJ whole genome shotgun (WGS) entry which is preliminary data.</text>
</comment>
<proteinExistence type="predicted"/>
<organism evidence="2 3">
    <name type="scientific">Saguinus oedipus</name>
    <name type="common">Cotton-top tamarin</name>
    <name type="synonym">Oedipomidas oedipus</name>
    <dbReference type="NCBI Taxonomy" id="9490"/>
    <lineage>
        <taxon>Eukaryota</taxon>
        <taxon>Metazoa</taxon>
        <taxon>Chordata</taxon>
        <taxon>Craniata</taxon>
        <taxon>Vertebrata</taxon>
        <taxon>Euteleostomi</taxon>
        <taxon>Mammalia</taxon>
        <taxon>Eutheria</taxon>
        <taxon>Euarchontoglires</taxon>
        <taxon>Primates</taxon>
        <taxon>Haplorrhini</taxon>
        <taxon>Platyrrhini</taxon>
        <taxon>Cebidae</taxon>
        <taxon>Callitrichinae</taxon>
        <taxon>Saguinus</taxon>
    </lineage>
</organism>
<feature type="non-terminal residue" evidence="2">
    <location>
        <position position="1"/>
    </location>
</feature>